<dbReference type="Proteomes" id="UP000005384">
    <property type="component" value="Unassembled WGS sequence"/>
</dbReference>
<evidence type="ECO:0000313" key="2">
    <source>
        <dbReference type="Proteomes" id="UP000005384"/>
    </source>
</evidence>
<reference evidence="1 2" key="1">
    <citation type="submission" date="2011-08" db="EMBL/GenBank/DDBJ databases">
        <title>The Genome Sequence of Clostridium hathewayi WAL-18680.</title>
        <authorList>
            <consortium name="The Broad Institute Genome Sequencing Platform"/>
            <person name="Earl A."/>
            <person name="Ward D."/>
            <person name="Feldgarden M."/>
            <person name="Gevers D."/>
            <person name="Finegold S.M."/>
            <person name="Summanen P.H."/>
            <person name="Molitoris D.R."/>
            <person name="Song M."/>
            <person name="Daigneault M."/>
            <person name="Allen-Vercoe E."/>
            <person name="Young S.K."/>
            <person name="Zeng Q."/>
            <person name="Gargeya S."/>
            <person name="Fitzgerald M."/>
            <person name="Haas B."/>
            <person name="Abouelleil A."/>
            <person name="Alvarado L."/>
            <person name="Arachchi H.M."/>
            <person name="Berlin A."/>
            <person name="Brown A."/>
            <person name="Chapman S.B."/>
            <person name="Chen Z."/>
            <person name="Dunbar C."/>
            <person name="Freedman E."/>
            <person name="Gearin G."/>
            <person name="Gellesch M."/>
            <person name="Goldberg J."/>
            <person name="Griggs A."/>
            <person name="Gujja S."/>
            <person name="Heiman D."/>
            <person name="Howarth C."/>
            <person name="Larson L."/>
            <person name="Lui A."/>
            <person name="MacDonald P.J.P."/>
            <person name="Montmayeur A."/>
            <person name="Murphy C."/>
            <person name="Neiman D."/>
            <person name="Pearson M."/>
            <person name="Priest M."/>
            <person name="Roberts A."/>
            <person name="Saif S."/>
            <person name="Shea T."/>
            <person name="Shenoy N."/>
            <person name="Sisk P."/>
            <person name="Stolte C."/>
            <person name="Sykes S."/>
            <person name="Wortman J."/>
            <person name="Nusbaum C."/>
            <person name="Birren B."/>
        </authorList>
    </citation>
    <scope>NUCLEOTIDE SEQUENCE [LARGE SCALE GENOMIC DNA]</scope>
    <source>
        <strain evidence="1 2">WAL-18680</strain>
    </source>
</reference>
<accession>G5IHL6</accession>
<dbReference type="EMBL" id="ADLN01000078">
    <property type="protein sequence ID" value="EHI59063.1"/>
    <property type="molecule type" value="Genomic_DNA"/>
</dbReference>
<gene>
    <name evidence="1" type="ORF">HMPREF9473_02994</name>
</gene>
<dbReference type="OrthoDB" id="552713at2"/>
<name>G5IHL6_9FIRM</name>
<organism evidence="1 2">
    <name type="scientific">Hungatella hathewayi WAL-18680</name>
    <dbReference type="NCBI Taxonomy" id="742737"/>
    <lineage>
        <taxon>Bacteria</taxon>
        <taxon>Bacillati</taxon>
        <taxon>Bacillota</taxon>
        <taxon>Clostridia</taxon>
        <taxon>Lachnospirales</taxon>
        <taxon>Lachnospiraceae</taxon>
        <taxon>Hungatella</taxon>
    </lineage>
</organism>
<protein>
    <submittedName>
        <fullName evidence="1">Uncharacterized protein</fullName>
    </submittedName>
</protein>
<keyword evidence="2" id="KW-1185">Reference proteome</keyword>
<evidence type="ECO:0000313" key="1">
    <source>
        <dbReference type="EMBL" id="EHI59063.1"/>
    </source>
</evidence>
<dbReference type="HOGENOM" id="CLU_206506_0_0_9"/>
<comment type="caution">
    <text evidence="1">The sequence shown here is derived from an EMBL/GenBank/DDBJ whole genome shotgun (WGS) entry which is preliminary data.</text>
</comment>
<proteinExistence type="predicted"/>
<dbReference type="AlphaFoldDB" id="G5IHL6"/>
<sequence length="65" mass="7392">MSKRIKPVQPGQTFGDLETRWYWNTKSGERVWKCVCTCGGYCMVKERGLTEHLVTNCGCKGGYGR</sequence>